<dbReference type="Pfam" id="PF00893">
    <property type="entry name" value="Multi_Drug_Res"/>
    <property type="match status" value="1"/>
</dbReference>
<sequence>MAWLYLGLAAVFEIVFVLGMKYADGFSRLMPTLVTAVASSAASAS</sequence>
<proteinExistence type="inferred from homology"/>
<dbReference type="GO" id="GO:0005886">
    <property type="term" value="C:plasma membrane"/>
    <property type="evidence" value="ECO:0007669"/>
    <property type="project" value="UniProtKB-SubCell"/>
</dbReference>
<evidence type="ECO:0000256" key="2">
    <source>
        <dbReference type="SAM" id="Phobius"/>
    </source>
</evidence>
<comment type="subcellular location">
    <subcellularLocation>
        <location evidence="1">Cell membrane</location>
        <topology evidence="1">Multi-pass membrane protein</topology>
    </subcellularLocation>
</comment>
<comment type="caution">
    <text evidence="3">The sequence shown here is derived from an EMBL/GenBank/DDBJ whole genome shotgun (WGS) entry which is preliminary data.</text>
</comment>
<dbReference type="Proteomes" id="UP000094622">
    <property type="component" value="Unassembled WGS sequence"/>
</dbReference>
<gene>
    <name evidence="3" type="primary">sugE_2</name>
    <name evidence="3" type="ORF">A6302_01676</name>
</gene>
<feature type="transmembrane region" description="Helical" evidence="2">
    <location>
        <begin position="6"/>
        <end position="23"/>
    </location>
</feature>
<evidence type="ECO:0000313" key="4">
    <source>
        <dbReference type="Proteomes" id="UP000094622"/>
    </source>
</evidence>
<evidence type="ECO:0000313" key="3">
    <source>
        <dbReference type="EMBL" id="ODN70975.1"/>
    </source>
</evidence>
<dbReference type="PATRIC" id="fig|1439726.3.peg.1770"/>
<dbReference type="Gene3D" id="1.10.3730.20">
    <property type="match status" value="1"/>
</dbReference>
<dbReference type="EMBL" id="MCRJ01000033">
    <property type="protein sequence ID" value="ODN70975.1"/>
    <property type="molecule type" value="Genomic_DNA"/>
</dbReference>
<keyword evidence="2" id="KW-0472">Membrane</keyword>
<dbReference type="AlphaFoldDB" id="A0A1E3H494"/>
<dbReference type="GO" id="GO:0022857">
    <property type="term" value="F:transmembrane transporter activity"/>
    <property type="evidence" value="ECO:0007669"/>
    <property type="project" value="InterPro"/>
</dbReference>
<organism evidence="3 4">
    <name type="scientific">Methylobrevis pamukkalensis</name>
    <dbReference type="NCBI Taxonomy" id="1439726"/>
    <lineage>
        <taxon>Bacteria</taxon>
        <taxon>Pseudomonadati</taxon>
        <taxon>Pseudomonadota</taxon>
        <taxon>Alphaproteobacteria</taxon>
        <taxon>Hyphomicrobiales</taxon>
        <taxon>Pleomorphomonadaceae</taxon>
        <taxon>Methylobrevis</taxon>
    </lineage>
</organism>
<comment type="similarity">
    <text evidence="1">Belongs to the drug/metabolite transporter (DMT) superfamily. Small multidrug resistance (SMR) (TC 2.A.7.1) family.</text>
</comment>
<keyword evidence="2" id="KW-1133">Transmembrane helix</keyword>
<name>A0A1E3H494_9HYPH</name>
<reference evidence="3 4" key="1">
    <citation type="submission" date="2016-07" db="EMBL/GenBank/DDBJ databases">
        <title>Draft Genome Sequence of Methylobrevis pamukkalensis PK2.</title>
        <authorList>
            <person name="Vasilenko O.V."/>
            <person name="Doronina N.V."/>
            <person name="Shmareva M.N."/>
            <person name="Tarlachkov S.V."/>
            <person name="Mustakhimov I."/>
            <person name="Trotsenko Y.A."/>
        </authorList>
    </citation>
    <scope>NUCLEOTIDE SEQUENCE [LARGE SCALE GENOMIC DNA]</scope>
    <source>
        <strain evidence="3 4">PK2</strain>
    </source>
</reference>
<keyword evidence="4" id="KW-1185">Reference proteome</keyword>
<dbReference type="InterPro" id="IPR045324">
    <property type="entry name" value="Small_multidrug_res"/>
</dbReference>
<protein>
    <submittedName>
        <fullName evidence="3">Quaternary ammonium compound-resistance protein SugE</fullName>
    </submittedName>
</protein>
<accession>A0A1E3H494</accession>
<keyword evidence="1 2" id="KW-0812">Transmembrane</keyword>
<evidence type="ECO:0000256" key="1">
    <source>
        <dbReference type="RuleBase" id="RU003942"/>
    </source>
</evidence>